<sequence>MIVIIMNLWKPNAPTLYTYPHSTRLSGTESHLRLMANLKHSIPTPENGRGHSVATNRAANNNTQMYL</sequence>
<proteinExistence type="predicted"/>
<comment type="caution">
    <text evidence="2">The sequence shown here is derived from an EMBL/GenBank/DDBJ whole genome shotgun (WGS) entry which is preliminary data.</text>
</comment>
<reference evidence="2 3" key="1">
    <citation type="submission" date="2017-06" db="EMBL/GenBank/DDBJ databases">
        <title>Cmopartive genomic analysis of Ambrosia Fusariam Clade fungi.</title>
        <authorList>
            <person name="Stajich J.E."/>
            <person name="Carrillo J."/>
            <person name="Kijimoto T."/>
            <person name="Eskalen A."/>
            <person name="O'Donnell K."/>
            <person name="Kasson M."/>
        </authorList>
    </citation>
    <scope>NUCLEOTIDE SEQUENCE [LARGE SCALE GENOMIC DNA]</scope>
    <source>
        <strain evidence="2 3">NRRL 20438</strain>
    </source>
</reference>
<accession>A0A428TER3</accession>
<protein>
    <submittedName>
        <fullName evidence="2">Uncharacterized protein</fullName>
    </submittedName>
</protein>
<organism evidence="2 3">
    <name type="scientific">Fusarium ambrosium</name>
    <dbReference type="NCBI Taxonomy" id="131363"/>
    <lineage>
        <taxon>Eukaryota</taxon>
        <taxon>Fungi</taxon>
        <taxon>Dikarya</taxon>
        <taxon>Ascomycota</taxon>
        <taxon>Pezizomycotina</taxon>
        <taxon>Sordariomycetes</taxon>
        <taxon>Hypocreomycetidae</taxon>
        <taxon>Hypocreales</taxon>
        <taxon>Nectriaceae</taxon>
        <taxon>Fusarium</taxon>
        <taxon>Fusarium solani species complex</taxon>
    </lineage>
</organism>
<feature type="region of interest" description="Disordered" evidence="1">
    <location>
        <begin position="41"/>
        <end position="67"/>
    </location>
</feature>
<name>A0A428TER3_9HYPO</name>
<dbReference type="Proteomes" id="UP000288429">
    <property type="component" value="Unassembled WGS sequence"/>
</dbReference>
<dbReference type="EMBL" id="NIZV01000205">
    <property type="protein sequence ID" value="RSM00550.1"/>
    <property type="molecule type" value="Genomic_DNA"/>
</dbReference>
<evidence type="ECO:0000256" key="1">
    <source>
        <dbReference type="SAM" id="MobiDB-lite"/>
    </source>
</evidence>
<keyword evidence="3" id="KW-1185">Reference proteome</keyword>
<evidence type="ECO:0000313" key="3">
    <source>
        <dbReference type="Proteomes" id="UP000288429"/>
    </source>
</evidence>
<dbReference type="AlphaFoldDB" id="A0A428TER3"/>
<gene>
    <name evidence="2" type="ORF">CDV31_011764</name>
</gene>
<feature type="compositionally biased region" description="Polar residues" evidence="1">
    <location>
        <begin position="53"/>
        <end position="67"/>
    </location>
</feature>
<evidence type="ECO:0000313" key="2">
    <source>
        <dbReference type="EMBL" id="RSM00550.1"/>
    </source>
</evidence>